<accession>A0ABD0KX48</accession>
<dbReference type="EMBL" id="JACVVK020000112">
    <property type="protein sequence ID" value="KAK7491677.1"/>
    <property type="molecule type" value="Genomic_DNA"/>
</dbReference>
<proteinExistence type="predicted"/>
<organism evidence="1 2">
    <name type="scientific">Batillaria attramentaria</name>
    <dbReference type="NCBI Taxonomy" id="370345"/>
    <lineage>
        <taxon>Eukaryota</taxon>
        <taxon>Metazoa</taxon>
        <taxon>Spiralia</taxon>
        <taxon>Lophotrochozoa</taxon>
        <taxon>Mollusca</taxon>
        <taxon>Gastropoda</taxon>
        <taxon>Caenogastropoda</taxon>
        <taxon>Sorbeoconcha</taxon>
        <taxon>Cerithioidea</taxon>
        <taxon>Batillariidae</taxon>
        <taxon>Batillaria</taxon>
    </lineage>
</organism>
<gene>
    <name evidence="1" type="ORF">BaRGS_00017130</name>
</gene>
<name>A0ABD0KX48_9CAEN</name>
<dbReference type="AlphaFoldDB" id="A0ABD0KX48"/>
<sequence>MGRVFCGPNEIPCSDSEGELRGSYIAALCFFKTDGNGHVTYSYWLLDSRDYRKPFGLYDIRLLRSDILSVPEEPVVQRSL</sequence>
<dbReference type="Proteomes" id="UP001519460">
    <property type="component" value="Unassembled WGS sequence"/>
</dbReference>
<evidence type="ECO:0000313" key="1">
    <source>
        <dbReference type="EMBL" id="KAK7491677.1"/>
    </source>
</evidence>
<protein>
    <submittedName>
        <fullName evidence="1">Uncharacterized protein</fullName>
    </submittedName>
</protein>
<comment type="caution">
    <text evidence="1">The sequence shown here is derived from an EMBL/GenBank/DDBJ whole genome shotgun (WGS) entry which is preliminary data.</text>
</comment>
<reference evidence="1 2" key="1">
    <citation type="journal article" date="2023" name="Sci. Data">
        <title>Genome assembly of the Korean intertidal mud-creeper Batillaria attramentaria.</title>
        <authorList>
            <person name="Patra A.K."/>
            <person name="Ho P.T."/>
            <person name="Jun S."/>
            <person name="Lee S.J."/>
            <person name="Kim Y."/>
            <person name="Won Y.J."/>
        </authorList>
    </citation>
    <scope>NUCLEOTIDE SEQUENCE [LARGE SCALE GENOMIC DNA]</scope>
    <source>
        <strain evidence="1">Wonlab-2016</strain>
    </source>
</reference>
<evidence type="ECO:0000313" key="2">
    <source>
        <dbReference type="Proteomes" id="UP001519460"/>
    </source>
</evidence>
<keyword evidence="2" id="KW-1185">Reference proteome</keyword>